<evidence type="ECO:0008006" key="4">
    <source>
        <dbReference type="Google" id="ProtNLM"/>
    </source>
</evidence>
<reference evidence="3" key="1">
    <citation type="journal article" date="2011" name="Nature">
        <title>Genome sequence and analysis of the tuber crop potato.</title>
        <authorList>
            <consortium name="The Potato Genome Sequencing Consortium"/>
        </authorList>
    </citation>
    <scope>NUCLEOTIDE SEQUENCE [LARGE SCALE GENOMIC DNA]</scope>
    <source>
        <strain evidence="3">cv. DM1-3 516 R44</strain>
    </source>
</reference>
<dbReference type="Proteomes" id="UP000011115">
    <property type="component" value="Unassembled WGS sequence"/>
</dbReference>
<dbReference type="AlphaFoldDB" id="M1B4V2"/>
<name>M1B4V2_SOLTU</name>
<sequence length="72" mass="8055">MMPFWFSGTGILTAIWICRIFSRETLTALMSSTIDRYSSFSVASVSLRQMDNVSENLAVGYESPECCCTTLQ</sequence>
<feature type="chain" id="PRO_5004011894" description="Secreted protein" evidence="1">
    <location>
        <begin position="23"/>
        <end position="72"/>
    </location>
</feature>
<reference evidence="2" key="2">
    <citation type="submission" date="2015-06" db="UniProtKB">
        <authorList>
            <consortium name="EnsemblPlants"/>
        </authorList>
    </citation>
    <scope>IDENTIFICATION</scope>
    <source>
        <strain evidence="2">DM1-3 516 R44</strain>
    </source>
</reference>
<evidence type="ECO:0000313" key="3">
    <source>
        <dbReference type="Proteomes" id="UP000011115"/>
    </source>
</evidence>
<organism evidence="2 3">
    <name type="scientific">Solanum tuberosum</name>
    <name type="common">Potato</name>
    <dbReference type="NCBI Taxonomy" id="4113"/>
    <lineage>
        <taxon>Eukaryota</taxon>
        <taxon>Viridiplantae</taxon>
        <taxon>Streptophyta</taxon>
        <taxon>Embryophyta</taxon>
        <taxon>Tracheophyta</taxon>
        <taxon>Spermatophyta</taxon>
        <taxon>Magnoliopsida</taxon>
        <taxon>eudicotyledons</taxon>
        <taxon>Gunneridae</taxon>
        <taxon>Pentapetalae</taxon>
        <taxon>asterids</taxon>
        <taxon>lamiids</taxon>
        <taxon>Solanales</taxon>
        <taxon>Solanaceae</taxon>
        <taxon>Solanoideae</taxon>
        <taxon>Solaneae</taxon>
        <taxon>Solanum</taxon>
    </lineage>
</organism>
<evidence type="ECO:0000313" key="2">
    <source>
        <dbReference type="EnsemblPlants" id="PGSC0003DMT400037125"/>
    </source>
</evidence>
<dbReference type="PaxDb" id="4113-PGSC0003DMT400037125"/>
<feature type="signal peptide" evidence="1">
    <location>
        <begin position="1"/>
        <end position="22"/>
    </location>
</feature>
<proteinExistence type="predicted"/>
<accession>M1B4V2</accession>
<dbReference type="Gramene" id="PGSC0003DMT400037125">
    <property type="protein sequence ID" value="PGSC0003DMT400037125"/>
    <property type="gene ID" value="PGSC0003DMG401014313"/>
</dbReference>
<dbReference type="HOGENOM" id="CLU_2727156_0_0_1"/>
<keyword evidence="3" id="KW-1185">Reference proteome</keyword>
<dbReference type="InParanoid" id="M1B4V2"/>
<keyword evidence="1" id="KW-0732">Signal</keyword>
<dbReference type="EnsemblPlants" id="PGSC0003DMT400037125">
    <property type="protein sequence ID" value="PGSC0003DMT400037125"/>
    <property type="gene ID" value="PGSC0003DMG401014313"/>
</dbReference>
<protein>
    <recommendedName>
        <fullName evidence="4">Secreted protein</fullName>
    </recommendedName>
</protein>
<evidence type="ECO:0000256" key="1">
    <source>
        <dbReference type="SAM" id="SignalP"/>
    </source>
</evidence>